<dbReference type="GO" id="GO:0008233">
    <property type="term" value="F:peptidase activity"/>
    <property type="evidence" value="ECO:0007669"/>
    <property type="project" value="UniProtKB-KW"/>
</dbReference>
<keyword evidence="1" id="KW-0378">Hydrolase</keyword>
<accession>A0ABU1QT65</accession>
<sequence length="62" mass="7235">MRYLFAVLKSVHGDVKVELLNTHPVTVDRLRTAEEMEKRQGKVREDEALERKWEAIQGVSNK</sequence>
<dbReference type="Proteomes" id="UP001264980">
    <property type="component" value="Unassembled WGS sequence"/>
</dbReference>
<comment type="caution">
    <text evidence="1">The sequence shown here is derived from an EMBL/GenBank/DDBJ whole genome shotgun (WGS) entry which is preliminary data.</text>
</comment>
<evidence type="ECO:0000313" key="1">
    <source>
        <dbReference type="EMBL" id="MDR6803470.1"/>
    </source>
</evidence>
<gene>
    <name evidence="1" type="ORF">J2W84_000507</name>
</gene>
<proteinExistence type="predicted"/>
<dbReference type="GO" id="GO:0006508">
    <property type="term" value="P:proteolysis"/>
    <property type="evidence" value="ECO:0007669"/>
    <property type="project" value="UniProtKB-KW"/>
</dbReference>
<protein>
    <submittedName>
        <fullName evidence="1">Zn-dependent protease</fullName>
    </submittedName>
</protein>
<dbReference type="RefSeq" id="WP_309980909.1">
    <property type="nucleotide sequence ID" value="NZ_JAVDTI010000001.1"/>
</dbReference>
<keyword evidence="2" id="KW-1185">Reference proteome</keyword>
<name>A0ABU1QT65_9BACT</name>
<organism evidence="1 2">
    <name type="scientific">Dyadobacter fermentans</name>
    <dbReference type="NCBI Taxonomy" id="94254"/>
    <lineage>
        <taxon>Bacteria</taxon>
        <taxon>Pseudomonadati</taxon>
        <taxon>Bacteroidota</taxon>
        <taxon>Cytophagia</taxon>
        <taxon>Cytophagales</taxon>
        <taxon>Spirosomataceae</taxon>
        <taxon>Dyadobacter</taxon>
    </lineage>
</organism>
<dbReference type="EMBL" id="JAVDTI010000001">
    <property type="protein sequence ID" value="MDR6803470.1"/>
    <property type="molecule type" value="Genomic_DNA"/>
</dbReference>
<evidence type="ECO:0000313" key="2">
    <source>
        <dbReference type="Proteomes" id="UP001264980"/>
    </source>
</evidence>
<reference evidence="1 2" key="1">
    <citation type="submission" date="2023-07" db="EMBL/GenBank/DDBJ databases">
        <title>Sorghum-associated microbial communities from plants grown in Nebraska, USA.</title>
        <authorList>
            <person name="Schachtman D."/>
        </authorList>
    </citation>
    <scope>NUCLEOTIDE SEQUENCE [LARGE SCALE GENOMIC DNA]</scope>
    <source>
        <strain evidence="1 2">BE57</strain>
    </source>
</reference>
<keyword evidence="1" id="KW-0645">Protease</keyword>